<dbReference type="STRING" id="1069642.Bdt_1450"/>
<gene>
    <name evidence="1" type="ORF">Bdt_1450</name>
</gene>
<accession>K7YU28</accession>
<dbReference type="PATRIC" id="fig|1069642.3.peg.1433"/>
<protein>
    <submittedName>
        <fullName evidence="1">Uncharacterized protein</fullName>
    </submittedName>
</protein>
<dbReference type="AlphaFoldDB" id="K7YU28"/>
<reference evidence="1 2" key="1">
    <citation type="journal article" date="2012" name="BMC Genomics">
        <title>Genome analysis of a simultaneously predatory and prey-independent, novel Bdellovibrio bacteriovorus from the River Tiber, supports in silico predictions of both ancient and recent lateral gene transfer from diverse bacteria.</title>
        <authorList>
            <person name="Hobley L."/>
            <person name="Lerner T.R."/>
            <person name="Williams L.E."/>
            <person name="Lambert C."/>
            <person name="Till R."/>
            <person name="Milner D.S."/>
            <person name="Basford S.M."/>
            <person name="Capeness M.J."/>
            <person name="Fenton A.K."/>
            <person name="Atterbury R.J."/>
            <person name="Harris M.A."/>
            <person name="Sockett R.E."/>
        </authorList>
    </citation>
    <scope>NUCLEOTIDE SEQUENCE [LARGE SCALE GENOMIC DNA]</scope>
    <source>
        <strain evidence="1 2">Tiberius</strain>
    </source>
</reference>
<name>K7YU28_BDEBC</name>
<evidence type="ECO:0000313" key="2">
    <source>
        <dbReference type="Proteomes" id="UP000010074"/>
    </source>
</evidence>
<organism evidence="1 2">
    <name type="scientific">Bdellovibrio bacteriovorus str. Tiberius</name>
    <dbReference type="NCBI Taxonomy" id="1069642"/>
    <lineage>
        <taxon>Bacteria</taxon>
        <taxon>Pseudomonadati</taxon>
        <taxon>Bdellovibrionota</taxon>
        <taxon>Bdellovibrionia</taxon>
        <taxon>Bdellovibrionales</taxon>
        <taxon>Pseudobdellovibrionaceae</taxon>
        <taxon>Bdellovibrio</taxon>
    </lineage>
</organism>
<dbReference type="Proteomes" id="UP000010074">
    <property type="component" value="Chromosome"/>
</dbReference>
<evidence type="ECO:0000313" key="1">
    <source>
        <dbReference type="EMBL" id="AFY01148.1"/>
    </source>
</evidence>
<dbReference type="HOGENOM" id="CLU_3165068_0_0_7"/>
<dbReference type="EMBL" id="CP002930">
    <property type="protein sequence ID" value="AFY01148.1"/>
    <property type="molecule type" value="Genomic_DNA"/>
</dbReference>
<sequence length="47" mass="5568">MEKYLCDADGWINGRSFETEIQNMEFELYANNDNYINIKGFERGISK</sequence>
<dbReference type="KEGG" id="bbat:Bdt_1450"/>
<proteinExistence type="predicted"/>